<keyword evidence="2" id="KW-1185">Reference proteome</keyword>
<organism evidence="1 2">
    <name type="scientific">Caballeronia concitans</name>
    <dbReference type="NCBI Taxonomy" id="1777133"/>
    <lineage>
        <taxon>Bacteria</taxon>
        <taxon>Pseudomonadati</taxon>
        <taxon>Pseudomonadota</taxon>
        <taxon>Betaproteobacteria</taxon>
        <taxon>Burkholderiales</taxon>
        <taxon>Burkholderiaceae</taxon>
        <taxon>Caballeronia</taxon>
    </lineage>
</organism>
<reference evidence="1 2" key="1">
    <citation type="submission" date="2016-01" db="EMBL/GenBank/DDBJ databases">
        <authorList>
            <person name="Peeters C."/>
        </authorList>
    </citation>
    <scope>NUCLEOTIDE SEQUENCE [LARGE SCALE GENOMIC DNA]</scope>
    <source>
        <strain evidence="1">LMG 29315</strain>
    </source>
</reference>
<sequence length="87" mass="9509">MKANAHAVITQIGLQPLSPIRVPGSFMGRGNLDFKPGVLSCTRRLGASTPSVIATGSHPKHPTQHSDRIFLSHRFNPVVFHRDPFAK</sequence>
<proteinExistence type="predicted"/>
<dbReference type="Proteomes" id="UP000198263">
    <property type="component" value="Unassembled WGS sequence"/>
</dbReference>
<comment type="caution">
    <text evidence="1">The sequence shown here is derived from an EMBL/GenBank/DDBJ whole genome shotgun (WGS) entry which is preliminary data.</text>
</comment>
<gene>
    <name evidence="1" type="ORF">AWB72_03870</name>
</gene>
<dbReference type="EMBL" id="FCNV02000009">
    <property type="protein sequence ID" value="SAL38157.1"/>
    <property type="molecule type" value="Genomic_DNA"/>
</dbReference>
<dbReference type="AlphaFoldDB" id="A0A658R0N7"/>
<name>A0A658R0N7_9BURK</name>
<evidence type="ECO:0000313" key="1">
    <source>
        <dbReference type="EMBL" id="SAL38157.1"/>
    </source>
</evidence>
<accession>A0A658R0N7</accession>
<evidence type="ECO:0000313" key="2">
    <source>
        <dbReference type="Proteomes" id="UP000198263"/>
    </source>
</evidence>
<protein>
    <submittedName>
        <fullName evidence="1">Uncharacterized protein</fullName>
    </submittedName>
</protein>